<accession>A0A8S3U0T7</accession>
<dbReference type="Proteomes" id="UP000683360">
    <property type="component" value="Unassembled WGS sequence"/>
</dbReference>
<reference evidence="3" key="1">
    <citation type="submission" date="2021-03" db="EMBL/GenBank/DDBJ databases">
        <authorList>
            <person name="Bekaert M."/>
        </authorList>
    </citation>
    <scope>NUCLEOTIDE SEQUENCE</scope>
</reference>
<dbReference type="SUPFAM" id="SSF56436">
    <property type="entry name" value="C-type lectin-like"/>
    <property type="match status" value="1"/>
</dbReference>
<evidence type="ECO:0000313" key="3">
    <source>
        <dbReference type="EMBL" id="CAG2234666.1"/>
    </source>
</evidence>
<dbReference type="EMBL" id="CAJPWZ010002261">
    <property type="protein sequence ID" value="CAG2234666.1"/>
    <property type="molecule type" value="Genomic_DNA"/>
</dbReference>
<gene>
    <name evidence="3" type="ORF">MEDL_47247</name>
</gene>
<dbReference type="SMART" id="SM00034">
    <property type="entry name" value="CLECT"/>
    <property type="match status" value="1"/>
</dbReference>
<dbReference type="AlphaFoldDB" id="A0A8S3U0T7"/>
<dbReference type="Gene3D" id="3.10.100.10">
    <property type="entry name" value="Mannose-Binding Protein A, subunit A"/>
    <property type="match status" value="1"/>
</dbReference>
<feature type="transmembrane region" description="Helical" evidence="1">
    <location>
        <begin position="586"/>
        <end position="610"/>
    </location>
</feature>
<dbReference type="PROSITE" id="PS50041">
    <property type="entry name" value="C_TYPE_LECTIN_2"/>
    <property type="match status" value="1"/>
</dbReference>
<dbReference type="OrthoDB" id="6142109at2759"/>
<keyword evidence="1" id="KW-0812">Transmembrane</keyword>
<proteinExistence type="predicted"/>
<dbReference type="InterPro" id="IPR036691">
    <property type="entry name" value="Endo/exonu/phosph_ase_sf"/>
</dbReference>
<dbReference type="InterPro" id="IPR016187">
    <property type="entry name" value="CTDL_fold"/>
</dbReference>
<evidence type="ECO:0000256" key="1">
    <source>
        <dbReference type="SAM" id="Phobius"/>
    </source>
</evidence>
<keyword evidence="1" id="KW-0472">Membrane</keyword>
<keyword evidence="1" id="KW-1133">Transmembrane helix</keyword>
<name>A0A8S3U0T7_MYTED</name>
<sequence length="615" mass="69424">MATVLIMNASGKHSAQVNRDLDVIGKRKQARREIILETKASIVLIQESDINIDSFLPRTGRYPKFGCLGSKQAAILFRTQIFETSGCATLRREVGVLCNELEKTGILSTENEVMPRLCVAQLQMLSNDFKFLFISWSGQAYADIEKRKRVLKDMLTLVDMFMVGKPVYILIGGDFNMKYDTMKEVISEYQHFYLCECSKEDKYPNKTGFFIISQPMATMVGDVHVFESKPLLRYTYHVQAPDLKHVLCLSKSDYTYHLFKVSDTYKDGKARCASRGETPAIIKTENDMDNVKRYLNSIGGAPNTHMFIGLLYNKKDDQKFRWLDNEILTWVTWDSGEPNCMQNTNIASFCQSNKENCVRLTDGYKLRTVDCKKFNYYMLCSKAISTTTTSTTLATTTTAKTSTPLETTTHVETTTFSETTTPVKITSLETTTFSETTTPVKTGAQETTTFPETVTSSKTAALLEITTSVETATTEYDFLSLQTEIASSPSKLLTTSTATDTSFSHVKTTLTTTLNQLQCCCLITTTSNKWLFLQDMNLTVSELRMIVEDDFEKNIKKEISVNTNTLSKTIRERTSAPDKRKSSSRLGWVSISIITLPVLLMVLMDIINIFQRNED</sequence>
<dbReference type="Gene3D" id="3.60.10.10">
    <property type="entry name" value="Endonuclease/exonuclease/phosphatase"/>
    <property type="match status" value="1"/>
</dbReference>
<feature type="domain" description="C-type lectin" evidence="2">
    <location>
        <begin position="251"/>
        <end position="378"/>
    </location>
</feature>
<keyword evidence="4" id="KW-1185">Reference proteome</keyword>
<dbReference type="SUPFAM" id="SSF56219">
    <property type="entry name" value="DNase I-like"/>
    <property type="match status" value="1"/>
</dbReference>
<evidence type="ECO:0000259" key="2">
    <source>
        <dbReference type="PROSITE" id="PS50041"/>
    </source>
</evidence>
<evidence type="ECO:0000313" key="4">
    <source>
        <dbReference type="Proteomes" id="UP000683360"/>
    </source>
</evidence>
<organism evidence="3 4">
    <name type="scientific">Mytilus edulis</name>
    <name type="common">Blue mussel</name>
    <dbReference type="NCBI Taxonomy" id="6550"/>
    <lineage>
        <taxon>Eukaryota</taxon>
        <taxon>Metazoa</taxon>
        <taxon>Spiralia</taxon>
        <taxon>Lophotrochozoa</taxon>
        <taxon>Mollusca</taxon>
        <taxon>Bivalvia</taxon>
        <taxon>Autobranchia</taxon>
        <taxon>Pteriomorphia</taxon>
        <taxon>Mytilida</taxon>
        <taxon>Mytiloidea</taxon>
        <taxon>Mytilidae</taxon>
        <taxon>Mytilinae</taxon>
        <taxon>Mytilus</taxon>
    </lineage>
</organism>
<protein>
    <recommendedName>
        <fullName evidence="2">C-type lectin domain-containing protein</fullName>
    </recommendedName>
</protein>
<comment type="caution">
    <text evidence="3">The sequence shown here is derived from an EMBL/GenBank/DDBJ whole genome shotgun (WGS) entry which is preliminary data.</text>
</comment>
<dbReference type="InterPro" id="IPR001304">
    <property type="entry name" value="C-type_lectin-like"/>
</dbReference>
<dbReference type="InterPro" id="IPR016186">
    <property type="entry name" value="C-type_lectin-like/link_sf"/>
</dbReference>